<dbReference type="SUPFAM" id="SSF51126">
    <property type="entry name" value="Pectin lyase-like"/>
    <property type="match status" value="1"/>
</dbReference>
<sequence length="854" mass="86405">MIILSNGGSTMRTARRLALLCAGLSLTAGLSVVTASTAAAAEPGTLFVSTSCGDGSDVYCSISDAVERVRPGQTIEIDRGTFAETVVVPSGEPGKPIRFVGYRGDGHRTVVESPAGPAFLISGAHDVVIEGIDAWSGKDGAPAVVAENSTDITVSGGRVVAIGAPGVEISGGSRRVTVSGMVATGATAPLFAVGGGASDTLLAANSVWAGRAAGYPQTTAVTVADAPRTTIVNSTIVTDCQVGVAVTGASAGFALYNSIVRTTGLVRPGQCQVQPGPDPASVTPVTVDGAASTDGRLDYNVIDPGHGGPLYGWGGVAFPTPAALATATGQGTHDIGADPKLTTTNPQWAGWALAADSPAVDSALATAPRMLATDLRGNAHADKPDTANAGGGYVDRGAVEVVPTPTVTTTFTNAPGGGAFETVTTATRTYPWATDGPIGTFQFRGDWQSPFFDRTGTARITFDRPGNLCVYVRLSLDGFRTNTAVHTERPCLLLAAAYQAVTPVRVLDTRTRLGAVPVGPGDTVFVDVPSGGAAVLNVTATQPTTSGFLKIYSSADPEPEASNLNFAAGQTIANLVTVKSLNHTPVAIRNGGRGTVHVLADLVGYYGDAGHGLETTAPARVLDTRAAVGVPGTAPVAANGRVTVDLSARVPAGTTAAVLNLTATSPTKGGLFTAYPPGADVPTASSLNFVAGQTVNNMVIAPVVDGKIAFAHTGSGTVHLIADLSGWFAPGAHQFFLPSQPTRILDTRGTPVGPGQTVRVPISRAACPTQGCPAPAAVVANVTATNAARSGYLSVYPYGQPRPTQSVLNFASGQTVATLATVGVDEDSFLVYNGGKGTVDVIVDQAGLYIGTGN</sequence>
<comment type="caution">
    <text evidence="2">The sequence shown here is derived from an EMBL/GenBank/DDBJ whole genome shotgun (WGS) entry which is preliminary data.</text>
</comment>
<protein>
    <recommendedName>
        <fullName evidence="4">Right handed beta helix region</fullName>
    </recommendedName>
</protein>
<organism evidence="2 3">
    <name type="scientific">Asanoa siamensis</name>
    <dbReference type="NCBI Taxonomy" id="926357"/>
    <lineage>
        <taxon>Bacteria</taxon>
        <taxon>Bacillati</taxon>
        <taxon>Actinomycetota</taxon>
        <taxon>Actinomycetes</taxon>
        <taxon>Micromonosporales</taxon>
        <taxon>Micromonosporaceae</taxon>
        <taxon>Asanoa</taxon>
    </lineage>
</organism>
<dbReference type="EMBL" id="BONE01000029">
    <property type="protein sequence ID" value="GIF74290.1"/>
    <property type="molecule type" value="Genomic_DNA"/>
</dbReference>
<proteinExistence type="predicted"/>
<name>A0ABQ4CSN0_9ACTN</name>
<gene>
    <name evidence="2" type="ORF">Asi02nite_38080</name>
</gene>
<dbReference type="InterPro" id="IPR012334">
    <property type="entry name" value="Pectin_lyas_fold"/>
</dbReference>
<reference evidence="2 3" key="1">
    <citation type="submission" date="2021-01" db="EMBL/GenBank/DDBJ databases">
        <title>Whole genome shotgun sequence of Asanoa siamensis NBRC 107932.</title>
        <authorList>
            <person name="Komaki H."/>
            <person name="Tamura T."/>
        </authorList>
    </citation>
    <scope>NUCLEOTIDE SEQUENCE [LARGE SCALE GENOMIC DNA]</scope>
    <source>
        <strain evidence="2 3">NBRC 107932</strain>
    </source>
</reference>
<keyword evidence="3" id="KW-1185">Reference proteome</keyword>
<dbReference type="Proteomes" id="UP000604117">
    <property type="component" value="Unassembled WGS sequence"/>
</dbReference>
<dbReference type="InterPro" id="IPR011050">
    <property type="entry name" value="Pectin_lyase_fold/virulence"/>
</dbReference>
<feature type="chain" id="PRO_5046024056" description="Right handed beta helix region" evidence="1">
    <location>
        <begin position="41"/>
        <end position="854"/>
    </location>
</feature>
<accession>A0ABQ4CSN0</accession>
<dbReference type="Gene3D" id="2.160.20.10">
    <property type="entry name" value="Single-stranded right-handed beta-helix, Pectin lyase-like"/>
    <property type="match status" value="1"/>
</dbReference>
<evidence type="ECO:0000313" key="2">
    <source>
        <dbReference type="EMBL" id="GIF74290.1"/>
    </source>
</evidence>
<keyword evidence="1" id="KW-0732">Signal</keyword>
<evidence type="ECO:0000256" key="1">
    <source>
        <dbReference type="SAM" id="SignalP"/>
    </source>
</evidence>
<feature type="signal peptide" evidence="1">
    <location>
        <begin position="1"/>
        <end position="40"/>
    </location>
</feature>
<evidence type="ECO:0008006" key="4">
    <source>
        <dbReference type="Google" id="ProtNLM"/>
    </source>
</evidence>
<evidence type="ECO:0000313" key="3">
    <source>
        <dbReference type="Proteomes" id="UP000604117"/>
    </source>
</evidence>